<gene>
    <name evidence="1" type="ORF">ACFSUE_10350</name>
</gene>
<protein>
    <submittedName>
        <fullName evidence="1">Uncharacterized protein</fullName>
    </submittedName>
</protein>
<evidence type="ECO:0000313" key="1">
    <source>
        <dbReference type="EMBL" id="MFD2694025.1"/>
    </source>
</evidence>
<organism evidence="1 2">
    <name type="scientific">Sporolactobacillus shoreicorticis</name>
    <dbReference type="NCBI Taxonomy" id="1923877"/>
    <lineage>
        <taxon>Bacteria</taxon>
        <taxon>Bacillati</taxon>
        <taxon>Bacillota</taxon>
        <taxon>Bacilli</taxon>
        <taxon>Bacillales</taxon>
        <taxon>Sporolactobacillaceae</taxon>
        <taxon>Sporolactobacillus</taxon>
    </lineage>
</organism>
<dbReference type="RefSeq" id="WP_253063392.1">
    <property type="nucleotide sequence ID" value="NZ_JAMXWM010000020.1"/>
</dbReference>
<reference evidence="2" key="1">
    <citation type="journal article" date="2019" name="Int. J. Syst. Evol. Microbiol.">
        <title>The Global Catalogue of Microorganisms (GCM) 10K type strain sequencing project: providing services to taxonomists for standard genome sequencing and annotation.</title>
        <authorList>
            <consortium name="The Broad Institute Genomics Platform"/>
            <consortium name="The Broad Institute Genome Sequencing Center for Infectious Disease"/>
            <person name="Wu L."/>
            <person name="Ma J."/>
        </authorList>
    </citation>
    <scope>NUCLEOTIDE SEQUENCE [LARGE SCALE GENOMIC DNA]</scope>
    <source>
        <strain evidence="2">TISTR 2466</strain>
    </source>
</reference>
<name>A0ABW5S651_9BACL</name>
<dbReference type="Proteomes" id="UP001597399">
    <property type="component" value="Unassembled WGS sequence"/>
</dbReference>
<evidence type="ECO:0000313" key="2">
    <source>
        <dbReference type="Proteomes" id="UP001597399"/>
    </source>
</evidence>
<proteinExistence type="predicted"/>
<sequence>MSEHVVQRFGPEYYCDEPGVFDRLPKILESRRGNMSCWFTGIDRGMR</sequence>
<dbReference type="EMBL" id="JBHUMQ010000024">
    <property type="protein sequence ID" value="MFD2694025.1"/>
    <property type="molecule type" value="Genomic_DNA"/>
</dbReference>
<accession>A0ABW5S651</accession>
<comment type="caution">
    <text evidence="1">The sequence shown here is derived from an EMBL/GenBank/DDBJ whole genome shotgun (WGS) entry which is preliminary data.</text>
</comment>
<keyword evidence="2" id="KW-1185">Reference proteome</keyword>